<keyword evidence="1" id="KW-1133">Transmembrane helix</keyword>
<dbReference type="EMBL" id="LR792632">
    <property type="protein sequence ID" value="CAB3289911.1"/>
    <property type="molecule type" value="Genomic_DNA"/>
</dbReference>
<organism evidence="2 3">
    <name type="scientific">Methanocaldococcus lauensis</name>
    <dbReference type="NCBI Taxonomy" id="2546128"/>
    <lineage>
        <taxon>Archaea</taxon>
        <taxon>Methanobacteriati</taxon>
        <taxon>Methanobacteriota</taxon>
        <taxon>Methanomada group</taxon>
        <taxon>Methanococci</taxon>
        <taxon>Methanococcales</taxon>
        <taxon>Methanocaldococcaceae</taxon>
        <taxon>Methanocaldococcus</taxon>
    </lineage>
</organism>
<protein>
    <submittedName>
        <fullName evidence="2">Uncharacterized protein</fullName>
    </submittedName>
</protein>
<evidence type="ECO:0000313" key="2">
    <source>
        <dbReference type="EMBL" id="CAB3289911.1"/>
    </source>
</evidence>
<keyword evidence="3" id="KW-1185">Reference proteome</keyword>
<evidence type="ECO:0000313" key="3">
    <source>
        <dbReference type="Proteomes" id="UP000679213"/>
    </source>
</evidence>
<name>A0A8D6PTE0_9EURY</name>
<keyword evidence="1" id="KW-0812">Transmembrane</keyword>
<gene>
    <name evidence="2" type="ORF">MLAUSG7_1484</name>
</gene>
<evidence type="ECO:0000256" key="1">
    <source>
        <dbReference type="SAM" id="Phobius"/>
    </source>
</evidence>
<proteinExistence type="predicted"/>
<keyword evidence="1" id="KW-0472">Membrane</keyword>
<reference evidence="2 3" key="1">
    <citation type="submission" date="2020-04" db="EMBL/GenBank/DDBJ databases">
        <authorList>
            <consortium name="Genoscope - CEA"/>
            <person name="William W."/>
        </authorList>
    </citation>
    <scope>NUCLEOTIDE SEQUENCE [LARGE SCALE GENOMIC DNA]</scope>
    <source>
        <strain evidence="2 3">SG7</strain>
    </source>
</reference>
<feature type="transmembrane region" description="Helical" evidence="1">
    <location>
        <begin position="208"/>
        <end position="228"/>
    </location>
</feature>
<sequence length="241" mass="28126">MKKAILFFIFLVLMLPVFADVEEITNYKMIVDLTKNPTHITNVITIKNIAKYPIVPGIGELRLQKEESKKIFIIPIPSKNEKKPVEIENLKGYYIIGNQKYPMDVNVSYKGTYTVIEYQIWRPIESGKNVTLVIEYDANIVNNGILFKTISIPVGCDLNIKKFNIIFKSPYHLTYLEPNGKNFQIPKDKLFIIKAEFSILPLPRLPTYGYILFWLTILMIFVILMVYIELRLKNKKRMENK</sequence>
<dbReference type="Proteomes" id="UP000679213">
    <property type="component" value="Chromosome I"/>
</dbReference>
<dbReference type="AlphaFoldDB" id="A0A8D6PTE0"/>
<dbReference type="KEGG" id="mesg:MLAUSG7_1484"/>
<dbReference type="GeneID" id="65884267"/>
<dbReference type="RefSeq" id="WP_214399806.1">
    <property type="nucleotide sequence ID" value="NZ_LR792632.1"/>
</dbReference>
<accession>A0A8D6PTE0</accession>